<sequence>MIMPRLSTDVMEAGGEGGHEEEGSDGSIGNSINDNNNSNNSSGHKHGHSRSISYGRDEKGIFEYLRPSLEVLACVGNITKAMGHAVESLVRCLLDVMFSAGLSPTLIEALEQITVSIPSLLSTIQDRLLDSISLVLLKSPYFQARPAVALVRGTAADIPQPMSELSGSALVQLALQTLARFNFRLMEKLLIVAVADADVSVRHSIFSSLHGNRGFDDFLAQADSLSAVFAALNDEEKDLKIMREAKIREEMLDPKASLRRARAEASLVDGIS</sequence>
<keyword evidence="3" id="KW-1185">Reference proteome</keyword>
<name>A0A061GAN0_THECC</name>
<dbReference type="Proteomes" id="UP000026915">
    <property type="component" value="Chromosome 6"/>
</dbReference>
<accession>A0A061GAN0</accession>
<dbReference type="InParanoid" id="A0A061GAN0"/>
<protein>
    <submittedName>
        <fullName evidence="2">Target of rapamycin-like protein</fullName>
    </submittedName>
</protein>
<dbReference type="STRING" id="3641.A0A061GAN0"/>
<evidence type="ECO:0000313" key="3">
    <source>
        <dbReference type="Proteomes" id="UP000026915"/>
    </source>
</evidence>
<dbReference type="PANTHER" id="PTHR11139:SF9">
    <property type="entry name" value="SERINE_THREONINE-PROTEIN KINASE MTOR"/>
    <property type="match status" value="1"/>
</dbReference>
<gene>
    <name evidence="2" type="ORF">TCM_027574</name>
</gene>
<dbReference type="AlphaFoldDB" id="A0A061GAN0"/>
<dbReference type="InterPro" id="IPR050517">
    <property type="entry name" value="DDR_Repair_Kinase"/>
</dbReference>
<dbReference type="EMBL" id="CM001884">
    <property type="protein sequence ID" value="EOY26162.1"/>
    <property type="molecule type" value="Genomic_DNA"/>
</dbReference>
<proteinExistence type="predicted"/>
<evidence type="ECO:0000256" key="1">
    <source>
        <dbReference type="SAM" id="MobiDB-lite"/>
    </source>
</evidence>
<reference evidence="2 3" key="1">
    <citation type="journal article" date="2013" name="Genome Biol.">
        <title>The genome sequence of the most widely cultivated cacao type and its use to identify candidate genes regulating pod color.</title>
        <authorList>
            <person name="Motamayor J.C."/>
            <person name="Mockaitis K."/>
            <person name="Schmutz J."/>
            <person name="Haiminen N."/>
            <person name="Iii D.L."/>
            <person name="Cornejo O."/>
            <person name="Findley S.D."/>
            <person name="Zheng P."/>
            <person name="Utro F."/>
            <person name="Royaert S."/>
            <person name="Saski C."/>
            <person name="Jenkins J."/>
            <person name="Podicheti R."/>
            <person name="Zhao M."/>
            <person name="Scheffler B.E."/>
            <person name="Stack J.C."/>
            <person name="Feltus F.A."/>
            <person name="Mustiga G.M."/>
            <person name="Amores F."/>
            <person name="Phillips W."/>
            <person name="Marelli J.P."/>
            <person name="May G.D."/>
            <person name="Shapiro H."/>
            <person name="Ma J."/>
            <person name="Bustamante C.D."/>
            <person name="Schnell R.J."/>
            <person name="Main D."/>
            <person name="Gilbert D."/>
            <person name="Parida L."/>
            <person name="Kuhn D.N."/>
        </authorList>
    </citation>
    <scope>NUCLEOTIDE SEQUENCE [LARGE SCALE GENOMIC DNA]</scope>
    <source>
        <strain evidence="3">cv. Matina 1-6</strain>
    </source>
</reference>
<feature type="region of interest" description="Disordered" evidence="1">
    <location>
        <begin position="1"/>
        <end position="52"/>
    </location>
</feature>
<dbReference type="eggNOG" id="KOG0891">
    <property type="taxonomic scope" value="Eukaryota"/>
</dbReference>
<dbReference type="Gramene" id="EOY26162">
    <property type="protein sequence ID" value="EOY26162"/>
    <property type="gene ID" value="TCM_027574"/>
</dbReference>
<organism evidence="2 3">
    <name type="scientific">Theobroma cacao</name>
    <name type="common">Cacao</name>
    <name type="synonym">Cocoa</name>
    <dbReference type="NCBI Taxonomy" id="3641"/>
    <lineage>
        <taxon>Eukaryota</taxon>
        <taxon>Viridiplantae</taxon>
        <taxon>Streptophyta</taxon>
        <taxon>Embryophyta</taxon>
        <taxon>Tracheophyta</taxon>
        <taxon>Spermatophyta</taxon>
        <taxon>Magnoliopsida</taxon>
        <taxon>eudicotyledons</taxon>
        <taxon>Gunneridae</taxon>
        <taxon>Pentapetalae</taxon>
        <taxon>rosids</taxon>
        <taxon>malvids</taxon>
        <taxon>Malvales</taxon>
        <taxon>Malvaceae</taxon>
        <taxon>Byttnerioideae</taxon>
        <taxon>Theobroma</taxon>
    </lineage>
</organism>
<dbReference type="HOGENOM" id="CLU_1024556_0_0_1"/>
<evidence type="ECO:0000313" key="2">
    <source>
        <dbReference type="EMBL" id="EOY26162.1"/>
    </source>
</evidence>
<feature type="compositionally biased region" description="Low complexity" evidence="1">
    <location>
        <begin position="25"/>
        <end position="42"/>
    </location>
</feature>
<dbReference type="PANTHER" id="PTHR11139">
    <property type="entry name" value="ATAXIA TELANGIECTASIA MUTATED ATM -RELATED"/>
    <property type="match status" value="1"/>
</dbReference>